<dbReference type="Proteomes" id="UP000006833">
    <property type="component" value="Chromosome"/>
</dbReference>
<dbReference type="eggNOG" id="ENOG5030G1W">
    <property type="taxonomic scope" value="Bacteria"/>
</dbReference>
<evidence type="ECO:0000313" key="2">
    <source>
        <dbReference type="EMBL" id="ABV95234.1"/>
    </source>
</evidence>
<keyword evidence="3" id="KW-1185">Reference proteome</keyword>
<proteinExistence type="predicted"/>
<sequence length="248" mass="26949">MSPIQTVSLSLFRFDSALDRLWALAQMGAARFSLPRTPDIGFWKLCGSGSGEGFTPVPNTSVYAILATWPDAATARARTREAPVWARYRARAAEDWTIFLAPTSVRGAWSGQTPFEVTAPATPGPLAALTRATVKPSRALKFWKHEPAISDMIGRDPNVIFKIGIGEVPLMQQVTFSIWPDATSMCAFARKGGPHAEAIRAVRDGGLFAEELYARFTVLGDHGSWEGRRPLASLTAPTPTDTPAEEYA</sequence>
<dbReference type="RefSeq" id="WP_012180157.1">
    <property type="nucleotide sequence ID" value="NC_009952.1"/>
</dbReference>
<gene>
    <name evidence="2" type="primary">crtA</name>
    <name evidence="2" type="ordered locus">Dshi_3501</name>
</gene>
<keyword evidence="2" id="KW-0503">Monooxygenase</keyword>
<dbReference type="EMBL" id="CP000830">
    <property type="protein sequence ID" value="ABV95234.1"/>
    <property type="molecule type" value="Genomic_DNA"/>
</dbReference>
<dbReference type="HOGENOM" id="CLU_064051_0_0_5"/>
<evidence type="ECO:0000256" key="1">
    <source>
        <dbReference type="SAM" id="MobiDB-lite"/>
    </source>
</evidence>
<dbReference type="STRING" id="398580.Dshi_3501"/>
<protein>
    <submittedName>
        <fullName evidence="2">Spheroidene monooxygenase</fullName>
    </submittedName>
</protein>
<feature type="region of interest" description="Disordered" evidence="1">
    <location>
        <begin position="229"/>
        <end position="248"/>
    </location>
</feature>
<dbReference type="KEGG" id="dsh:Dshi_3501"/>
<dbReference type="NCBIfam" id="NF045923">
    <property type="entry name" value="SpheroidMoxCrtARhod"/>
    <property type="match status" value="1"/>
</dbReference>
<accession>A8LPZ4</accession>
<reference evidence="3" key="1">
    <citation type="journal article" date="2010" name="ISME J.">
        <title>The complete genome sequence of the algal symbiont Dinoroseobacter shibae: a hitchhiker's guide to life in the sea.</title>
        <authorList>
            <person name="Wagner-Dobler I."/>
            <person name="Ballhausen B."/>
            <person name="Berger M."/>
            <person name="Brinkhoff T."/>
            <person name="Buchholz I."/>
            <person name="Bunk B."/>
            <person name="Cypionka H."/>
            <person name="Daniel R."/>
            <person name="Drepper T."/>
            <person name="Gerdts G."/>
            <person name="Hahnke S."/>
            <person name="Han C."/>
            <person name="Jahn D."/>
            <person name="Kalhoefer D."/>
            <person name="Kiss H."/>
            <person name="Klenk H.P."/>
            <person name="Kyrpides N."/>
            <person name="Liebl W."/>
            <person name="Liesegang H."/>
            <person name="Meincke L."/>
            <person name="Pati A."/>
            <person name="Petersen J."/>
            <person name="Piekarski T."/>
            <person name="Pommerenke C."/>
            <person name="Pradella S."/>
            <person name="Pukall R."/>
            <person name="Rabus R."/>
            <person name="Stackebrandt E."/>
            <person name="Thole S."/>
            <person name="Thompson L."/>
            <person name="Tielen P."/>
            <person name="Tomasch J."/>
            <person name="von Jan M."/>
            <person name="Wanphrut N."/>
            <person name="Wichels A."/>
            <person name="Zech H."/>
            <person name="Simon M."/>
        </authorList>
    </citation>
    <scope>NUCLEOTIDE SEQUENCE [LARGE SCALE GENOMIC DNA]</scope>
    <source>
        <strain evidence="3">DSM 16493 / NCIMB 14021 / DFL 12</strain>
    </source>
</reference>
<name>A8LPZ4_DINSH</name>
<feature type="compositionally biased region" description="Low complexity" evidence="1">
    <location>
        <begin position="230"/>
        <end position="242"/>
    </location>
</feature>
<evidence type="ECO:0000313" key="3">
    <source>
        <dbReference type="Proteomes" id="UP000006833"/>
    </source>
</evidence>
<dbReference type="GO" id="GO:0004497">
    <property type="term" value="F:monooxygenase activity"/>
    <property type="evidence" value="ECO:0007669"/>
    <property type="project" value="UniProtKB-KW"/>
</dbReference>
<dbReference type="AlphaFoldDB" id="A8LPZ4"/>
<dbReference type="InterPro" id="IPR049574">
    <property type="entry name" value="CrtA-like"/>
</dbReference>
<keyword evidence="2" id="KW-0560">Oxidoreductase</keyword>
<dbReference type="CDD" id="cd21650">
    <property type="entry name" value="CrtA-like"/>
    <property type="match status" value="1"/>
</dbReference>
<organism evidence="2 3">
    <name type="scientific">Dinoroseobacter shibae (strain DSM 16493 / NCIMB 14021 / DFL 12)</name>
    <dbReference type="NCBI Taxonomy" id="398580"/>
    <lineage>
        <taxon>Bacteria</taxon>
        <taxon>Pseudomonadati</taxon>
        <taxon>Pseudomonadota</taxon>
        <taxon>Alphaproteobacteria</taxon>
        <taxon>Rhodobacterales</taxon>
        <taxon>Roseobacteraceae</taxon>
        <taxon>Dinoroseobacter</taxon>
    </lineage>
</organism>